<feature type="transmembrane region" description="Helical" evidence="4">
    <location>
        <begin position="99"/>
        <end position="120"/>
    </location>
</feature>
<evidence type="ECO:0000259" key="5">
    <source>
        <dbReference type="PROSITE" id="PS50850"/>
    </source>
</evidence>
<gene>
    <name evidence="6" type="ORF">A2571_03045</name>
</gene>
<evidence type="ECO:0000256" key="2">
    <source>
        <dbReference type="ARBA" id="ARBA00022989"/>
    </source>
</evidence>
<dbReference type="PROSITE" id="PS50850">
    <property type="entry name" value="MFS"/>
    <property type="match status" value="1"/>
</dbReference>
<keyword evidence="1 4" id="KW-0812">Transmembrane</keyword>
<dbReference type="GO" id="GO:0022857">
    <property type="term" value="F:transmembrane transporter activity"/>
    <property type="evidence" value="ECO:0007669"/>
    <property type="project" value="InterPro"/>
</dbReference>
<name>A0A1G2QCS9_9BACT</name>
<dbReference type="EMBL" id="MHTJ01000004">
    <property type="protein sequence ID" value="OHA58213.1"/>
    <property type="molecule type" value="Genomic_DNA"/>
</dbReference>
<dbReference type="InterPro" id="IPR020846">
    <property type="entry name" value="MFS_dom"/>
</dbReference>
<proteinExistence type="predicted"/>
<dbReference type="AlphaFoldDB" id="A0A1G2QCS9"/>
<dbReference type="InterPro" id="IPR011701">
    <property type="entry name" value="MFS"/>
</dbReference>
<feature type="domain" description="Major facilitator superfamily (MFS) profile" evidence="5">
    <location>
        <begin position="9"/>
        <end position="188"/>
    </location>
</feature>
<dbReference type="InterPro" id="IPR036259">
    <property type="entry name" value="MFS_trans_sf"/>
</dbReference>
<dbReference type="Pfam" id="PF07690">
    <property type="entry name" value="MFS_1"/>
    <property type="match status" value="1"/>
</dbReference>
<feature type="transmembrane region" description="Helical" evidence="4">
    <location>
        <begin position="12"/>
        <end position="34"/>
    </location>
</feature>
<evidence type="ECO:0000256" key="4">
    <source>
        <dbReference type="SAM" id="Phobius"/>
    </source>
</evidence>
<sequence>MKKYSLHTKEKILLMGSNIWNFADGMLGPLLAVFTERIGGDILEITWAWAIYLFATGLMVIVVGKISDRYSKEKLMVAGYALTAIFTFSYIFVQNPIHLFLVQAGLGIALALCNPTWMALYDKYSDKDNDGYIWGLADGQTKMVTAIAIIIGGTIVHYFSFATLFIVMGIIQVLATIYQAQILREEQR</sequence>
<evidence type="ECO:0000313" key="6">
    <source>
        <dbReference type="EMBL" id="OHA58213.1"/>
    </source>
</evidence>
<feature type="transmembrane region" description="Helical" evidence="4">
    <location>
        <begin position="75"/>
        <end position="93"/>
    </location>
</feature>
<feature type="transmembrane region" description="Helical" evidence="4">
    <location>
        <begin position="46"/>
        <end position="63"/>
    </location>
</feature>
<evidence type="ECO:0000313" key="7">
    <source>
        <dbReference type="Proteomes" id="UP000177043"/>
    </source>
</evidence>
<evidence type="ECO:0000256" key="3">
    <source>
        <dbReference type="ARBA" id="ARBA00023136"/>
    </source>
</evidence>
<comment type="caution">
    <text evidence="6">The sequence shown here is derived from an EMBL/GenBank/DDBJ whole genome shotgun (WGS) entry which is preliminary data.</text>
</comment>
<dbReference type="Gene3D" id="1.20.1250.20">
    <property type="entry name" value="MFS general substrate transporter like domains"/>
    <property type="match status" value="1"/>
</dbReference>
<dbReference type="STRING" id="1802438.A2571_03045"/>
<keyword evidence="2 4" id="KW-1133">Transmembrane helix</keyword>
<evidence type="ECO:0000256" key="1">
    <source>
        <dbReference type="ARBA" id="ARBA00022692"/>
    </source>
</evidence>
<dbReference type="PANTHER" id="PTHR23526">
    <property type="entry name" value="INTEGRAL MEMBRANE TRANSPORT PROTEIN-RELATED"/>
    <property type="match status" value="1"/>
</dbReference>
<protein>
    <submittedName>
        <fullName evidence="6">MFS transporter</fullName>
    </submittedName>
</protein>
<reference evidence="6 7" key="1">
    <citation type="journal article" date="2016" name="Nat. Commun.">
        <title>Thousands of microbial genomes shed light on interconnected biogeochemical processes in an aquifer system.</title>
        <authorList>
            <person name="Anantharaman K."/>
            <person name="Brown C.T."/>
            <person name="Hug L.A."/>
            <person name="Sharon I."/>
            <person name="Castelle C.J."/>
            <person name="Probst A.J."/>
            <person name="Thomas B.C."/>
            <person name="Singh A."/>
            <person name="Wilkins M.J."/>
            <person name="Karaoz U."/>
            <person name="Brodie E.L."/>
            <person name="Williams K.H."/>
            <person name="Hubbard S.S."/>
            <person name="Banfield J.F."/>
        </authorList>
    </citation>
    <scope>NUCLEOTIDE SEQUENCE [LARGE SCALE GENOMIC DNA]</scope>
</reference>
<dbReference type="InterPro" id="IPR052528">
    <property type="entry name" value="Sugar_transport-like"/>
</dbReference>
<keyword evidence="3 4" id="KW-0472">Membrane</keyword>
<feature type="transmembrane region" description="Helical" evidence="4">
    <location>
        <begin position="158"/>
        <end position="178"/>
    </location>
</feature>
<organism evidence="6 7">
    <name type="scientific">Candidatus Vogelbacteria bacterium RIFOXYD1_FULL_44_32</name>
    <dbReference type="NCBI Taxonomy" id="1802438"/>
    <lineage>
        <taxon>Bacteria</taxon>
        <taxon>Candidatus Vogeliibacteriota</taxon>
    </lineage>
</organism>
<dbReference type="PANTHER" id="PTHR23526:SF2">
    <property type="entry name" value="MAJOR FACILITATOR SUPERFAMILY (MFS) PROFILE DOMAIN-CONTAINING PROTEIN"/>
    <property type="match status" value="1"/>
</dbReference>
<dbReference type="Proteomes" id="UP000177043">
    <property type="component" value="Unassembled WGS sequence"/>
</dbReference>
<accession>A0A1G2QCS9</accession>
<dbReference type="SUPFAM" id="SSF103473">
    <property type="entry name" value="MFS general substrate transporter"/>
    <property type="match status" value="1"/>
</dbReference>